<feature type="active site" evidence="8">
    <location>
        <position position="525"/>
    </location>
</feature>
<dbReference type="InterPro" id="IPR033131">
    <property type="entry name" value="Pectinesterase_Asp_AS"/>
</dbReference>
<comment type="caution">
    <text evidence="12">The sequence shown here is derived from an EMBL/GenBank/DDBJ whole genome shotgun (WGS) entry which is preliminary data.</text>
</comment>
<name>A0A8H3HNH0_9AGAM</name>
<evidence type="ECO:0000256" key="4">
    <source>
        <dbReference type="ARBA" id="ARBA00022729"/>
    </source>
</evidence>
<dbReference type="GO" id="GO:0030248">
    <property type="term" value="F:cellulose binding"/>
    <property type="evidence" value="ECO:0007669"/>
    <property type="project" value="InterPro"/>
</dbReference>
<dbReference type="EMBL" id="CAJMXA010004033">
    <property type="protein sequence ID" value="CAE6532274.1"/>
    <property type="molecule type" value="Genomic_DNA"/>
</dbReference>
<dbReference type="GO" id="GO:0045490">
    <property type="term" value="P:pectin catabolic process"/>
    <property type="evidence" value="ECO:0007669"/>
    <property type="project" value="UniProtKB-UniRule"/>
</dbReference>
<keyword evidence="9" id="KW-0964">Secreted</keyword>
<keyword evidence="6 9" id="KW-0063">Aspartyl esterase</keyword>
<gene>
    <name evidence="12" type="ORF">RDB_LOCUS169960</name>
</gene>
<dbReference type="Gene3D" id="2.160.20.10">
    <property type="entry name" value="Single-stranded right-handed beta-helix, Pectin lyase-like"/>
    <property type="match status" value="2"/>
</dbReference>
<organism evidence="12 13">
    <name type="scientific">Rhizoctonia solani</name>
    <dbReference type="NCBI Taxonomy" id="456999"/>
    <lineage>
        <taxon>Eukaryota</taxon>
        <taxon>Fungi</taxon>
        <taxon>Dikarya</taxon>
        <taxon>Basidiomycota</taxon>
        <taxon>Agaricomycotina</taxon>
        <taxon>Agaricomycetes</taxon>
        <taxon>Cantharellales</taxon>
        <taxon>Ceratobasidiaceae</taxon>
        <taxon>Rhizoctonia</taxon>
    </lineage>
</organism>
<protein>
    <recommendedName>
        <fullName evidence="3 9">Pectinesterase</fullName>
        <ecNumber evidence="3 9">3.1.1.11</ecNumber>
    </recommendedName>
</protein>
<dbReference type="PROSITE" id="PS00503">
    <property type="entry name" value="PECTINESTERASE_2"/>
    <property type="match status" value="2"/>
</dbReference>
<evidence type="ECO:0000313" key="12">
    <source>
        <dbReference type="EMBL" id="CAE6532274.1"/>
    </source>
</evidence>
<evidence type="ECO:0000256" key="5">
    <source>
        <dbReference type="ARBA" id="ARBA00022801"/>
    </source>
</evidence>
<dbReference type="SMART" id="SM00236">
    <property type="entry name" value="fCBD"/>
    <property type="match status" value="1"/>
</dbReference>
<dbReference type="Proteomes" id="UP000663853">
    <property type="component" value="Unassembled WGS sequence"/>
</dbReference>
<evidence type="ECO:0000259" key="11">
    <source>
        <dbReference type="PROSITE" id="PS51164"/>
    </source>
</evidence>
<dbReference type="EC" id="3.1.1.11" evidence="3 9"/>
<dbReference type="InterPro" id="IPR000254">
    <property type="entry name" value="CBD"/>
</dbReference>
<keyword evidence="4 10" id="KW-0732">Signal</keyword>
<dbReference type="GO" id="GO:0030599">
    <property type="term" value="F:pectinesterase activity"/>
    <property type="evidence" value="ECO:0007669"/>
    <property type="project" value="UniProtKB-UniRule"/>
</dbReference>
<feature type="active site" evidence="8">
    <location>
        <position position="227"/>
    </location>
</feature>
<dbReference type="InterPro" id="IPR035971">
    <property type="entry name" value="CBD_sf"/>
</dbReference>
<feature type="domain" description="CBM1" evidence="11">
    <location>
        <begin position="15"/>
        <end position="51"/>
    </location>
</feature>
<comment type="pathway">
    <text evidence="1 9">Glycan metabolism; pectin degradation; 2-dehydro-3-deoxy-D-gluconate from pectin: step 1/5.</text>
</comment>
<dbReference type="AlphaFoldDB" id="A0A8H3HNH0"/>
<dbReference type="Pfam" id="PF01095">
    <property type="entry name" value="Pectinesterase"/>
    <property type="match status" value="2"/>
</dbReference>
<dbReference type="GO" id="GO:0005576">
    <property type="term" value="C:extracellular region"/>
    <property type="evidence" value="ECO:0007669"/>
    <property type="project" value="UniProtKB-SubCell"/>
</dbReference>
<dbReference type="Pfam" id="PF00734">
    <property type="entry name" value="CBM_1"/>
    <property type="match status" value="1"/>
</dbReference>
<evidence type="ECO:0000256" key="3">
    <source>
        <dbReference type="ARBA" id="ARBA00013229"/>
    </source>
</evidence>
<dbReference type="PROSITE" id="PS51164">
    <property type="entry name" value="CBM1_2"/>
    <property type="match status" value="1"/>
</dbReference>
<feature type="chain" id="PRO_5034971209" description="Pectinesterase" evidence="10">
    <location>
        <begin position="16"/>
        <end position="661"/>
    </location>
</feature>
<evidence type="ECO:0000313" key="13">
    <source>
        <dbReference type="Proteomes" id="UP000663853"/>
    </source>
</evidence>
<proteinExistence type="inferred from homology"/>
<comment type="catalytic activity">
    <reaction evidence="7 9">
        <text>[(1-&gt;4)-alpha-D-galacturonosyl methyl ester](n) + n H2O = [(1-&gt;4)-alpha-D-galacturonosyl](n) + n methanol + n H(+)</text>
        <dbReference type="Rhea" id="RHEA:22380"/>
        <dbReference type="Rhea" id="RHEA-COMP:14570"/>
        <dbReference type="Rhea" id="RHEA-COMP:14573"/>
        <dbReference type="ChEBI" id="CHEBI:15377"/>
        <dbReference type="ChEBI" id="CHEBI:15378"/>
        <dbReference type="ChEBI" id="CHEBI:17790"/>
        <dbReference type="ChEBI" id="CHEBI:140522"/>
        <dbReference type="ChEBI" id="CHEBI:140523"/>
        <dbReference type="EC" id="3.1.1.11"/>
    </reaction>
</comment>
<dbReference type="UniPathway" id="UPA00545">
    <property type="reaction ID" value="UER00823"/>
</dbReference>
<dbReference type="SUPFAM" id="SSF51126">
    <property type="entry name" value="Pectin lyase-like"/>
    <property type="match status" value="2"/>
</dbReference>
<dbReference type="InterPro" id="IPR011050">
    <property type="entry name" value="Pectin_lyase_fold/virulence"/>
</dbReference>
<evidence type="ECO:0000256" key="10">
    <source>
        <dbReference type="SAM" id="SignalP"/>
    </source>
</evidence>
<sequence length="661" mass="69860">MKSFGLLALVGLVRAAVPLYGQCGGINWTGETACVSGATCVYSNEYYSQCLPGTATTTTTANPTTTTAGTSPTGIPSGAITIGTGGKYSTISEALKDTTSNVYYIYSGTYNEQVYIERANVKIYGQTTSKLDYGSNTVTITNSLSAAQAGNNDKSGTVRIGSSATGVALYNLNIANTYGKGAQAIALSVQAGQFGCYACKLTGYQDTLLANKGTQFYGRTYINGATDFIFGQESSIWITKSTIETVASGYITASGRDSDDANYYVIDNSTIKGTGSCYLGRPWREYARVVFQNSNLGSNIVAAGWKNWNDDTPNTAHVFYGEYNNSGAGAWNSNRVSFATKMSAPISITTVLGSTGQSSCLLAREAPTIESRADVPAGAITIGSGGQYSTISAALQDTSSNVYYVYSGTYNEQVYISRANVKIYGQTSSKLAYSSNTVTITNSLSAAQAGSNDLSGTVRVAATGISLYNLNIANTYGQGAQAIALSVQAGTFGAYACKLTGYQDTLLANKGTQFYGRSYINGATDFIFGTQASIWITKSTIETVASGYITASGRDSDDSNYYVIDSSTIKGTGSCYLGRPWRQYARVIFQNSNLGSNIVAAGWKIWSDATPNTAYVYYGEYNNTGAGAWNSQRASFATLMTSPISISTVLGSTSWVDSAYL</sequence>
<evidence type="ECO:0000256" key="7">
    <source>
        <dbReference type="ARBA" id="ARBA00047928"/>
    </source>
</evidence>
<keyword evidence="9" id="KW-0961">Cell wall biogenesis/degradation</keyword>
<dbReference type="InterPro" id="IPR000070">
    <property type="entry name" value="Pectinesterase_cat"/>
</dbReference>
<dbReference type="SUPFAM" id="SSF57180">
    <property type="entry name" value="Cellulose-binding domain"/>
    <property type="match status" value="1"/>
</dbReference>
<comment type="function">
    <text evidence="9">Involved in maceration and soft-rotting of plant tissue.</text>
</comment>
<evidence type="ECO:0000256" key="8">
    <source>
        <dbReference type="PROSITE-ProRule" id="PRU10040"/>
    </source>
</evidence>
<dbReference type="PANTHER" id="PTHR31321:SF127">
    <property type="entry name" value="PECTINESTERASE"/>
    <property type="match status" value="1"/>
</dbReference>
<feature type="signal peptide" evidence="10">
    <location>
        <begin position="1"/>
        <end position="15"/>
    </location>
</feature>
<comment type="subcellular location">
    <subcellularLocation>
        <location evidence="9">Secreted</location>
    </subcellularLocation>
</comment>
<evidence type="ECO:0000256" key="1">
    <source>
        <dbReference type="ARBA" id="ARBA00005184"/>
    </source>
</evidence>
<reference evidence="12" key="1">
    <citation type="submission" date="2021-01" db="EMBL/GenBank/DDBJ databases">
        <authorList>
            <person name="Kaushik A."/>
        </authorList>
    </citation>
    <scope>NUCLEOTIDE SEQUENCE</scope>
    <source>
        <strain evidence="12">AG6-10EEA</strain>
    </source>
</reference>
<accession>A0A8H3HNH0</accession>
<evidence type="ECO:0000256" key="2">
    <source>
        <dbReference type="ARBA" id="ARBA00008891"/>
    </source>
</evidence>
<evidence type="ECO:0000256" key="9">
    <source>
        <dbReference type="RuleBase" id="RU000589"/>
    </source>
</evidence>
<dbReference type="PANTHER" id="PTHR31321">
    <property type="entry name" value="ACYL-COA THIOESTER HYDROLASE YBHC-RELATED"/>
    <property type="match status" value="1"/>
</dbReference>
<dbReference type="GO" id="GO:0042545">
    <property type="term" value="P:cell wall modification"/>
    <property type="evidence" value="ECO:0007669"/>
    <property type="project" value="UniProtKB-UniRule"/>
</dbReference>
<dbReference type="InterPro" id="IPR012334">
    <property type="entry name" value="Pectin_lyas_fold"/>
</dbReference>
<evidence type="ECO:0000256" key="6">
    <source>
        <dbReference type="ARBA" id="ARBA00023085"/>
    </source>
</evidence>
<comment type="similarity">
    <text evidence="2">Belongs to the pectinesterase family.</text>
</comment>
<keyword evidence="5 9" id="KW-0378">Hydrolase</keyword>
<dbReference type="PROSITE" id="PS00562">
    <property type="entry name" value="CBM1_1"/>
    <property type="match status" value="1"/>
</dbReference>